<dbReference type="Gene3D" id="1.10.8.60">
    <property type="match status" value="1"/>
</dbReference>
<protein>
    <submittedName>
        <fullName evidence="8">Transcriptional regulator, NifA subfamily, Fis Family</fullName>
    </submittedName>
</protein>
<dbReference type="SUPFAM" id="SSF46689">
    <property type="entry name" value="Homeodomain-like"/>
    <property type="match status" value="1"/>
</dbReference>
<dbReference type="Gene3D" id="1.10.10.60">
    <property type="entry name" value="Homeodomain-like"/>
    <property type="match status" value="1"/>
</dbReference>
<keyword evidence="3" id="KW-0805">Transcription regulation</keyword>
<dbReference type="AlphaFoldDB" id="A0A0G0XKR1"/>
<dbReference type="InterPro" id="IPR009057">
    <property type="entry name" value="Homeodomain-like_sf"/>
</dbReference>
<evidence type="ECO:0000259" key="6">
    <source>
        <dbReference type="Pfam" id="PF02954"/>
    </source>
</evidence>
<proteinExistence type="predicted"/>
<dbReference type="PRINTS" id="PR01590">
    <property type="entry name" value="HTHFIS"/>
</dbReference>
<evidence type="ECO:0000313" key="9">
    <source>
        <dbReference type="Proteomes" id="UP000033859"/>
    </source>
</evidence>
<organism evidence="8 9">
    <name type="scientific">Candidatus Yanofskybacteria bacterium GW2011_GWC2_41_9</name>
    <dbReference type="NCBI Taxonomy" id="1619029"/>
    <lineage>
        <taxon>Bacteria</taxon>
        <taxon>Candidatus Yanofskyibacteriota</taxon>
    </lineage>
</organism>
<feature type="region of interest" description="Disordered" evidence="5">
    <location>
        <begin position="38"/>
        <end position="66"/>
    </location>
</feature>
<feature type="domain" description="DNA binding HTH" evidence="6">
    <location>
        <begin position="68"/>
        <end position="108"/>
    </location>
</feature>
<dbReference type="EMBL" id="LCCE01000042">
    <property type="protein sequence ID" value="KKS25489.1"/>
    <property type="molecule type" value="Genomic_DNA"/>
</dbReference>
<keyword evidence="2" id="KW-0067">ATP-binding</keyword>
<feature type="compositionally biased region" description="Basic and acidic residues" evidence="5">
    <location>
        <begin position="38"/>
        <end position="48"/>
    </location>
</feature>
<name>A0A0G0XKR1_9BACT</name>
<evidence type="ECO:0000259" key="7">
    <source>
        <dbReference type="Pfam" id="PF25601"/>
    </source>
</evidence>
<dbReference type="InterPro" id="IPR058031">
    <property type="entry name" value="AAA_lid_NorR"/>
</dbReference>
<evidence type="ECO:0000256" key="3">
    <source>
        <dbReference type="ARBA" id="ARBA00023015"/>
    </source>
</evidence>
<evidence type="ECO:0000256" key="2">
    <source>
        <dbReference type="ARBA" id="ARBA00022840"/>
    </source>
</evidence>
<evidence type="ECO:0000256" key="1">
    <source>
        <dbReference type="ARBA" id="ARBA00022741"/>
    </source>
</evidence>
<keyword evidence="1" id="KW-0547">Nucleotide-binding</keyword>
<evidence type="ECO:0000256" key="4">
    <source>
        <dbReference type="ARBA" id="ARBA00023163"/>
    </source>
</evidence>
<dbReference type="Pfam" id="PF02954">
    <property type="entry name" value="HTH_8"/>
    <property type="match status" value="1"/>
</dbReference>
<dbReference type="Proteomes" id="UP000033859">
    <property type="component" value="Unassembled WGS sequence"/>
</dbReference>
<accession>A0A0G0XKR1</accession>
<dbReference type="InterPro" id="IPR002197">
    <property type="entry name" value="HTH_Fis"/>
</dbReference>
<keyword evidence="4" id="KW-0804">Transcription</keyword>
<reference evidence="8 9" key="1">
    <citation type="journal article" date="2015" name="Nature">
        <title>rRNA introns, odd ribosomes, and small enigmatic genomes across a large radiation of phyla.</title>
        <authorList>
            <person name="Brown C.T."/>
            <person name="Hug L.A."/>
            <person name="Thomas B.C."/>
            <person name="Sharon I."/>
            <person name="Castelle C.J."/>
            <person name="Singh A."/>
            <person name="Wilkins M.J."/>
            <person name="Williams K.H."/>
            <person name="Banfield J.F."/>
        </authorList>
    </citation>
    <scope>NUCLEOTIDE SEQUENCE [LARGE SCALE GENOMIC DNA]</scope>
</reference>
<dbReference type="Pfam" id="PF25601">
    <property type="entry name" value="AAA_lid_14"/>
    <property type="match status" value="1"/>
</dbReference>
<feature type="domain" description="NorR-like AAA+ ATPase lid" evidence="7">
    <location>
        <begin position="9"/>
        <end position="54"/>
    </location>
</feature>
<feature type="compositionally biased region" description="Polar residues" evidence="5">
    <location>
        <begin position="57"/>
        <end position="66"/>
    </location>
</feature>
<sequence>MNRKKRLKDWAGNIRELENFVERLVTLTTKKQKIIDRKTLPPELQKELKKSKKDSPNIPTTKSLSESLTDYEEELIRTTLKNCNWNQSKAARALNISEHDMRYKMKKLRIEKPKA</sequence>
<dbReference type="PANTHER" id="PTHR32071:SF57">
    <property type="entry name" value="C4-DICARBOXYLATE TRANSPORT TRANSCRIPTIONAL REGULATORY PROTEIN DCTD"/>
    <property type="match status" value="1"/>
</dbReference>
<dbReference type="PANTHER" id="PTHR32071">
    <property type="entry name" value="TRANSCRIPTIONAL REGULATORY PROTEIN"/>
    <property type="match status" value="1"/>
</dbReference>
<evidence type="ECO:0000256" key="5">
    <source>
        <dbReference type="SAM" id="MobiDB-lite"/>
    </source>
</evidence>
<comment type="caution">
    <text evidence="8">The sequence shown here is derived from an EMBL/GenBank/DDBJ whole genome shotgun (WGS) entry which is preliminary data.</text>
</comment>
<dbReference type="GO" id="GO:0043565">
    <property type="term" value="F:sequence-specific DNA binding"/>
    <property type="evidence" value="ECO:0007669"/>
    <property type="project" value="InterPro"/>
</dbReference>
<evidence type="ECO:0000313" key="8">
    <source>
        <dbReference type="EMBL" id="KKS25489.1"/>
    </source>
</evidence>
<gene>
    <name evidence="8" type="ORF">UU84_C0042G0007</name>
</gene>